<evidence type="ECO:0000313" key="2">
    <source>
        <dbReference type="Proteomes" id="UP000281118"/>
    </source>
</evidence>
<evidence type="ECO:0000313" key="1">
    <source>
        <dbReference type="EMBL" id="RUR71147.1"/>
    </source>
</evidence>
<sequence>MEQFPLPPSTPQLRIETGVAASRQFLIVSCSKLEERFDGFARLCLFTPDKPVQWRYFDLPLNVSAAALQSAGDPDGAAQAFVFAAEDGDIVRLPLGKPPVMERIVGAGLWDDDSEGWGYMNAVRQVGARLYACGDGGQVYRRESESGVESEGNWVHVDDGLLQPADGEHNLMLNAIDGPGEDSIYLAGWDSDRNAGLLFHRGADGAWTRISIEAAKLTGLCVEGPDAVWACGYGGVLLRGSRAAGFTDVSALDDTRNYSGVAIYGGKVYLATSEGLFVREGDAIMPVDTGLLPAHVDGHVLQAVDGVLWSIGYRDIVRFDGARWERILFPGNPPIA</sequence>
<proteinExistence type="predicted"/>
<organism evidence="1 2">
    <name type="scientific">Variovorax guangxiensis</name>
    <dbReference type="NCBI Taxonomy" id="1775474"/>
    <lineage>
        <taxon>Bacteria</taxon>
        <taxon>Pseudomonadati</taxon>
        <taxon>Pseudomonadota</taxon>
        <taxon>Betaproteobacteria</taxon>
        <taxon>Burkholderiales</taxon>
        <taxon>Comamonadaceae</taxon>
        <taxon>Variovorax</taxon>
    </lineage>
</organism>
<accession>A0A3S0XDX9</accession>
<dbReference type="EMBL" id="RXFT01000018">
    <property type="protein sequence ID" value="RUR71147.1"/>
    <property type="molecule type" value="Genomic_DNA"/>
</dbReference>
<evidence type="ECO:0008006" key="3">
    <source>
        <dbReference type="Google" id="ProtNLM"/>
    </source>
</evidence>
<reference evidence="1 2" key="1">
    <citation type="submission" date="2018-12" db="EMBL/GenBank/DDBJ databases">
        <title>The genome sequences of Variovorax guangxiensis DSM 27352.</title>
        <authorList>
            <person name="Gao J."/>
            <person name="Sun J."/>
        </authorList>
    </citation>
    <scope>NUCLEOTIDE SEQUENCE [LARGE SCALE GENOMIC DNA]</scope>
    <source>
        <strain evidence="1 2">DSM 27352</strain>
    </source>
</reference>
<gene>
    <name evidence="1" type="ORF">EJP67_29240</name>
</gene>
<dbReference type="OrthoDB" id="5516213at2"/>
<dbReference type="Proteomes" id="UP000281118">
    <property type="component" value="Unassembled WGS sequence"/>
</dbReference>
<protein>
    <recommendedName>
        <fullName evidence="3">WG repeat-containing protein</fullName>
    </recommendedName>
</protein>
<name>A0A3S0XDX9_9BURK</name>
<comment type="caution">
    <text evidence="1">The sequence shown here is derived from an EMBL/GenBank/DDBJ whole genome shotgun (WGS) entry which is preliminary data.</text>
</comment>
<dbReference type="AlphaFoldDB" id="A0A3S0XDX9"/>
<dbReference type="RefSeq" id="WP_126025235.1">
    <property type="nucleotide sequence ID" value="NZ_RXFT01000018.1"/>
</dbReference>